<evidence type="ECO:0000256" key="3">
    <source>
        <dbReference type="ARBA" id="ARBA00023136"/>
    </source>
</evidence>
<dbReference type="InterPro" id="IPR019320">
    <property type="entry name" value="BORCS8"/>
</dbReference>
<evidence type="ECO:0000256" key="4">
    <source>
        <dbReference type="ARBA" id="ARBA00023228"/>
    </source>
</evidence>
<comment type="subcellular location">
    <subcellularLocation>
        <location evidence="1">Lysosome membrane</location>
    </subcellularLocation>
</comment>
<evidence type="ECO:0000313" key="7">
    <source>
        <dbReference type="Proteomes" id="UP000694941"/>
    </source>
</evidence>
<feature type="transmembrane region" description="Helical" evidence="6">
    <location>
        <begin position="84"/>
        <end position="103"/>
    </location>
</feature>
<dbReference type="Pfam" id="PF10167">
    <property type="entry name" value="BORCS8"/>
    <property type="match status" value="1"/>
</dbReference>
<dbReference type="RefSeq" id="XP_022241494.1">
    <property type="nucleotide sequence ID" value="XM_022385786.1"/>
</dbReference>
<proteinExistence type="inferred from homology"/>
<protein>
    <submittedName>
        <fullName evidence="8">Uncharacterized protein LOC106459330</fullName>
    </submittedName>
</protein>
<keyword evidence="6" id="KW-1133">Transmembrane helix</keyword>
<evidence type="ECO:0000256" key="1">
    <source>
        <dbReference type="ARBA" id="ARBA00004656"/>
    </source>
</evidence>
<comment type="similarity">
    <text evidence="2">Belongs to the BORCS8 family.</text>
</comment>
<keyword evidence="3 6" id="KW-0472">Membrane</keyword>
<evidence type="ECO:0000256" key="2">
    <source>
        <dbReference type="ARBA" id="ARBA00010463"/>
    </source>
</evidence>
<feature type="region of interest" description="Disordered" evidence="5">
    <location>
        <begin position="313"/>
        <end position="333"/>
    </location>
</feature>
<organism evidence="7 8">
    <name type="scientific">Limulus polyphemus</name>
    <name type="common">Atlantic horseshoe crab</name>
    <dbReference type="NCBI Taxonomy" id="6850"/>
    <lineage>
        <taxon>Eukaryota</taxon>
        <taxon>Metazoa</taxon>
        <taxon>Ecdysozoa</taxon>
        <taxon>Arthropoda</taxon>
        <taxon>Chelicerata</taxon>
        <taxon>Merostomata</taxon>
        <taxon>Xiphosura</taxon>
        <taxon>Limulidae</taxon>
        <taxon>Limulus</taxon>
    </lineage>
</organism>
<sequence length="333" mass="38375">MTTTWARRRIEILLKIMKQLKEKEGMVNNADDVMVLIIADCEEDAVALLKDLDYLFNPIFELKGEELPPEIKKDEELMQSTESFWVYDCSVIGVNLLFCGIFIHPRFTKCHLDTLGILSFAHLKANYLVVDVPVRKVTYHNWIIYLYPLVLLPANFHVKISYRVEEIGLYVAKDLELEHEVQKTCEKISENLHIIANEPSLACYRLQEHIHKSLPQMVEIRQEANQVNEDLQGKCFDLDYSLSAVNSMHGSLHHFQNIFELLRNCVFMKQQLDYKESGGSEKKTLVKDQHFSGSFDHTSSVLPNLPTGLRYSASADLRSSTYNPSQKPQTSQH</sequence>
<reference evidence="8" key="1">
    <citation type="submission" date="2025-08" db="UniProtKB">
        <authorList>
            <consortium name="RefSeq"/>
        </authorList>
    </citation>
    <scope>IDENTIFICATION</scope>
    <source>
        <tissue evidence="8">Muscle</tissue>
    </source>
</reference>
<dbReference type="PANTHER" id="PTHR21146:SF0">
    <property type="entry name" value="BLOC-1-RELATED COMPLEX SUBUNIT 8"/>
    <property type="match status" value="1"/>
</dbReference>
<feature type="compositionally biased region" description="Polar residues" evidence="5">
    <location>
        <begin position="317"/>
        <end position="333"/>
    </location>
</feature>
<evidence type="ECO:0000256" key="6">
    <source>
        <dbReference type="SAM" id="Phobius"/>
    </source>
</evidence>
<dbReference type="PANTHER" id="PTHR21146">
    <property type="entry name" value="MEF2B PROTEIN"/>
    <property type="match status" value="1"/>
</dbReference>
<accession>A0ABM1SCY9</accession>
<name>A0ABM1SCY9_LIMPO</name>
<dbReference type="Proteomes" id="UP000694941">
    <property type="component" value="Unplaced"/>
</dbReference>
<keyword evidence="4" id="KW-0458">Lysosome</keyword>
<gene>
    <name evidence="8" type="primary">LOC106459330</name>
</gene>
<evidence type="ECO:0000313" key="8">
    <source>
        <dbReference type="RefSeq" id="XP_022241494.1"/>
    </source>
</evidence>
<keyword evidence="7" id="KW-1185">Reference proteome</keyword>
<evidence type="ECO:0000256" key="5">
    <source>
        <dbReference type="SAM" id="MobiDB-lite"/>
    </source>
</evidence>
<keyword evidence="6" id="KW-0812">Transmembrane</keyword>
<dbReference type="GeneID" id="106459330"/>